<dbReference type="Gene3D" id="1.10.287.130">
    <property type="match status" value="1"/>
</dbReference>
<comment type="subcellular location">
    <subcellularLocation>
        <location evidence="2">Membrane</location>
    </subcellularLocation>
</comment>
<dbReference type="InterPro" id="IPR004358">
    <property type="entry name" value="Sig_transdc_His_kin-like_C"/>
</dbReference>
<evidence type="ECO:0000256" key="6">
    <source>
        <dbReference type="ARBA" id="ARBA00022777"/>
    </source>
</evidence>
<keyword evidence="8" id="KW-0812">Transmembrane</keyword>
<dbReference type="InterPro" id="IPR011110">
    <property type="entry name" value="Reg_prop"/>
</dbReference>
<dbReference type="SMART" id="SM00387">
    <property type="entry name" value="HATPase_c"/>
    <property type="match status" value="1"/>
</dbReference>
<dbReference type="Proteomes" id="UP001141183">
    <property type="component" value="Unassembled WGS sequence"/>
</dbReference>
<evidence type="ECO:0000256" key="4">
    <source>
        <dbReference type="ARBA" id="ARBA00022553"/>
    </source>
</evidence>
<dbReference type="Pfam" id="PF07495">
    <property type="entry name" value="Y_Y_Y"/>
    <property type="match status" value="1"/>
</dbReference>
<dbReference type="EC" id="2.7.13.3" evidence="3"/>
<dbReference type="CDD" id="cd00082">
    <property type="entry name" value="HisKA"/>
    <property type="match status" value="1"/>
</dbReference>
<dbReference type="SUPFAM" id="SSF47384">
    <property type="entry name" value="Homodimeric domain of signal transducing histidine kinase"/>
    <property type="match status" value="1"/>
</dbReference>
<dbReference type="SUPFAM" id="SSF63829">
    <property type="entry name" value="Calcium-dependent phosphotriesterase"/>
    <property type="match status" value="2"/>
</dbReference>
<dbReference type="Gene3D" id="3.30.565.10">
    <property type="entry name" value="Histidine kinase-like ATPase, C-terminal domain"/>
    <property type="match status" value="1"/>
</dbReference>
<dbReference type="SUPFAM" id="SSF55874">
    <property type="entry name" value="ATPase domain of HSP90 chaperone/DNA topoisomerase II/histidine kinase"/>
    <property type="match status" value="1"/>
</dbReference>
<dbReference type="InterPro" id="IPR013783">
    <property type="entry name" value="Ig-like_fold"/>
</dbReference>
<dbReference type="PROSITE" id="PS50109">
    <property type="entry name" value="HIS_KIN"/>
    <property type="match status" value="1"/>
</dbReference>
<organism evidence="10 11">
    <name type="scientific">Clostridium tertium</name>
    <dbReference type="NCBI Taxonomy" id="1559"/>
    <lineage>
        <taxon>Bacteria</taxon>
        <taxon>Bacillati</taxon>
        <taxon>Bacillota</taxon>
        <taxon>Clostridia</taxon>
        <taxon>Eubacteriales</taxon>
        <taxon>Clostridiaceae</taxon>
        <taxon>Clostridium</taxon>
    </lineage>
</organism>
<evidence type="ECO:0000256" key="5">
    <source>
        <dbReference type="ARBA" id="ARBA00022679"/>
    </source>
</evidence>
<dbReference type="InterPro" id="IPR036097">
    <property type="entry name" value="HisK_dim/P_sf"/>
</dbReference>
<reference evidence="10" key="1">
    <citation type="submission" date="2022-05" db="EMBL/GenBank/DDBJ databases">
        <title>Draft genome sequence of Clostridium tertium strain CP3 isolated from Peru.</title>
        <authorList>
            <person name="Hurtado R."/>
            <person name="Lima L."/>
            <person name="Sousa T."/>
            <person name="Jaiswal A.K."/>
            <person name="Tiwari S."/>
            <person name="Maturrano L."/>
            <person name="Brenig B."/>
            <person name="Azevedo V."/>
        </authorList>
    </citation>
    <scope>NUCLEOTIDE SEQUENCE</scope>
    <source>
        <strain evidence="10">CP3</strain>
    </source>
</reference>
<evidence type="ECO:0000256" key="3">
    <source>
        <dbReference type="ARBA" id="ARBA00012438"/>
    </source>
</evidence>
<dbReference type="InterPro" id="IPR015943">
    <property type="entry name" value="WD40/YVTN_repeat-like_dom_sf"/>
</dbReference>
<dbReference type="Gene3D" id="2.60.40.10">
    <property type="entry name" value="Immunoglobulins"/>
    <property type="match status" value="1"/>
</dbReference>
<keyword evidence="4" id="KW-0597">Phosphoprotein</keyword>
<dbReference type="Pfam" id="PF02518">
    <property type="entry name" value="HATPase_c"/>
    <property type="match status" value="1"/>
</dbReference>
<dbReference type="InterPro" id="IPR005467">
    <property type="entry name" value="His_kinase_dom"/>
</dbReference>
<dbReference type="GO" id="GO:0005524">
    <property type="term" value="F:ATP binding"/>
    <property type="evidence" value="ECO:0007669"/>
    <property type="project" value="UniProtKB-KW"/>
</dbReference>
<evidence type="ECO:0000256" key="1">
    <source>
        <dbReference type="ARBA" id="ARBA00000085"/>
    </source>
</evidence>
<dbReference type="GO" id="GO:0000155">
    <property type="term" value="F:phosphorelay sensor kinase activity"/>
    <property type="evidence" value="ECO:0007669"/>
    <property type="project" value="InterPro"/>
</dbReference>
<sequence>MKFKLLIIVLLTSFITNILMSIKVSAEPLKKEQFENLSIDDGLSNEYVTTIMQDSKGYMWIGTVDGLNRYDGERVKIYNSSIKNKNTLSSPYINDVEEDFYGNIWIATDYGLDFLIRDTDTIVRMKDVPIDKYNLGRLKITSLLKSKYEENIMWVGTENGLMKINIKNNSIKYFYNDKDDINSLTSSFITCLEEVEDGSIFIGTNYGVNFIDKDYRIIRKEIKEGDGRLSIYNIEKDNLGNLIISAKEGIFVYDIGNLGKVAEGTTDNNSKKKYEVKEKNFKSFHTEEIKESGILNNNSFIMVDSKNNVWVSSSNGILKYSRSKNELDILRKDTKIPNSLSSNVITCFYEDFNGTIWIGTEKGVNILNNNKKFGYHKEVWDIQDKNVVSIMVHNKYLWIATKFHGVYIYDIKTSHLIKHIYNKDIIAISNNEYINSLVKINDECILIVTNKGLVAIDIKEGTCDYHLTDGGHSPELNYIYSDEKLVWIATTSNFYSYNINTNEVIYYNEELIKSNINPSNIKYILPDYKDENIIWLGGIDTGIVKYHKEKGVVENYINNYLYDNSLSYSSINSMTFDNIGNLWIGTNIGLGKFDTKEKQFTSYTIADGLTNNFINSILFDDNDNLWISTNKGLNKFDVEKEEFINFTKKDGIYGYQFNSNSGIKLKSGAMIFGSTNGCTYFHPNDVVVQKENKNKVVIGDIFIGENKAVYDGKELVLEYKDRNLSVNYFLPNYESLNSTTYEYILEGVDSDWIFIDFKSELEFKSLNPGKYILKIRARDCNGELSEEAMIKIIVKQPIWKTPLAYFIYIFIIIALIISILSYVRILRNLIDRKTMKLNNQLEENERLSKEIIDKEKFKNSYFVNLSHELRTPINVIASTVQLINKLSQDKSITQEKSNKYMNIISKNCDNLLKIINDIIDSSKIETGNYKINKKNNDIVYIVEETALNMSKFIEEKGLSLIVDPEMEEKIISCDSTEIERCVVNLLANAVKFTSEGGEIRVFIKEIENNIEIIVEDTGIGISKEDQEFIFKRFSQVEGANVTKVSSSGIGLTLVKYVVELHGGYVKLESELNKGSKFTLVLPSTLENNVGNYEDYNIMKL</sequence>
<dbReference type="PANTHER" id="PTHR43547">
    <property type="entry name" value="TWO-COMPONENT HISTIDINE KINASE"/>
    <property type="match status" value="1"/>
</dbReference>
<keyword evidence="10" id="KW-0067">ATP-binding</keyword>
<dbReference type="InterPro" id="IPR011123">
    <property type="entry name" value="Y_Y_Y"/>
</dbReference>
<dbReference type="SMART" id="SM00388">
    <property type="entry name" value="HisKA"/>
    <property type="match status" value="1"/>
</dbReference>
<dbReference type="Gene3D" id="2.130.10.10">
    <property type="entry name" value="YVTN repeat-like/Quinoprotein amine dehydrogenase"/>
    <property type="match status" value="4"/>
</dbReference>
<dbReference type="InterPro" id="IPR003661">
    <property type="entry name" value="HisK_dim/P_dom"/>
</dbReference>
<keyword evidence="7" id="KW-0902">Two-component regulatory system</keyword>
<gene>
    <name evidence="10" type="ORF">NE398_01335</name>
</gene>
<evidence type="ECO:0000313" key="10">
    <source>
        <dbReference type="EMBL" id="MDC4238813.1"/>
    </source>
</evidence>
<dbReference type="Pfam" id="PF07494">
    <property type="entry name" value="Reg_prop"/>
    <property type="match status" value="4"/>
</dbReference>
<comment type="catalytic activity">
    <reaction evidence="1">
        <text>ATP + protein L-histidine = ADP + protein N-phospho-L-histidine.</text>
        <dbReference type="EC" id="2.7.13.3"/>
    </reaction>
</comment>
<keyword evidence="11" id="KW-1185">Reference proteome</keyword>
<accession>A0A9X3XGX2</accession>
<dbReference type="Pfam" id="PF00512">
    <property type="entry name" value="HisKA"/>
    <property type="match status" value="1"/>
</dbReference>
<dbReference type="AlphaFoldDB" id="A0A9X3XGX2"/>
<keyword evidence="8" id="KW-0472">Membrane</keyword>
<evidence type="ECO:0000256" key="7">
    <source>
        <dbReference type="ARBA" id="ARBA00023012"/>
    </source>
</evidence>
<keyword evidence="6" id="KW-0418">Kinase</keyword>
<name>A0A9X3XGX2_9CLOT</name>
<evidence type="ECO:0000256" key="2">
    <source>
        <dbReference type="ARBA" id="ARBA00004370"/>
    </source>
</evidence>
<dbReference type="InterPro" id="IPR003594">
    <property type="entry name" value="HATPase_dom"/>
</dbReference>
<protein>
    <recommendedName>
        <fullName evidence="3">histidine kinase</fullName>
        <ecNumber evidence="3">2.7.13.3</ecNumber>
    </recommendedName>
</protein>
<dbReference type="InterPro" id="IPR036890">
    <property type="entry name" value="HATPase_C_sf"/>
</dbReference>
<keyword evidence="10" id="KW-0547">Nucleotide-binding</keyword>
<evidence type="ECO:0000256" key="8">
    <source>
        <dbReference type="SAM" id="Phobius"/>
    </source>
</evidence>
<keyword evidence="8" id="KW-1133">Transmembrane helix</keyword>
<feature type="domain" description="Histidine kinase" evidence="9">
    <location>
        <begin position="864"/>
        <end position="1085"/>
    </location>
</feature>
<dbReference type="RefSeq" id="WP_271816296.1">
    <property type="nucleotide sequence ID" value="NZ_JAMRYU010000001.1"/>
</dbReference>
<proteinExistence type="predicted"/>
<dbReference type="EMBL" id="JAMRYU010000001">
    <property type="protein sequence ID" value="MDC4238813.1"/>
    <property type="molecule type" value="Genomic_DNA"/>
</dbReference>
<dbReference type="GO" id="GO:0016020">
    <property type="term" value="C:membrane"/>
    <property type="evidence" value="ECO:0007669"/>
    <property type="project" value="UniProtKB-SubCell"/>
</dbReference>
<evidence type="ECO:0000313" key="11">
    <source>
        <dbReference type="Proteomes" id="UP001141183"/>
    </source>
</evidence>
<dbReference type="PRINTS" id="PR00344">
    <property type="entry name" value="BCTRLSENSOR"/>
</dbReference>
<evidence type="ECO:0000259" key="9">
    <source>
        <dbReference type="PROSITE" id="PS50109"/>
    </source>
</evidence>
<keyword evidence="5" id="KW-0808">Transferase</keyword>
<dbReference type="FunFam" id="3.30.565.10:FF:000006">
    <property type="entry name" value="Sensor histidine kinase WalK"/>
    <property type="match status" value="1"/>
</dbReference>
<feature type="transmembrane region" description="Helical" evidence="8">
    <location>
        <begin position="805"/>
        <end position="826"/>
    </location>
</feature>
<comment type="caution">
    <text evidence="10">The sequence shown here is derived from an EMBL/GenBank/DDBJ whole genome shotgun (WGS) entry which is preliminary data.</text>
</comment>
<dbReference type="PANTHER" id="PTHR43547:SF2">
    <property type="entry name" value="HYBRID SIGNAL TRANSDUCTION HISTIDINE KINASE C"/>
    <property type="match status" value="1"/>
</dbReference>